<evidence type="ECO:0000313" key="3">
    <source>
        <dbReference type="Proteomes" id="UP000253410"/>
    </source>
</evidence>
<sequence length="63" mass="6934">MTIEKSFNLSYAFTWFSAFSLFVRSGGGKQARVKSKSHRVSTTRFAATTIIIIVIIAMVAMAS</sequence>
<evidence type="ECO:0000313" key="2">
    <source>
        <dbReference type="EMBL" id="RBL88372.1"/>
    </source>
</evidence>
<name>A0A365XPU8_9BACT</name>
<feature type="transmembrane region" description="Helical" evidence="1">
    <location>
        <begin position="44"/>
        <end position="62"/>
    </location>
</feature>
<keyword evidence="1" id="KW-0472">Membrane</keyword>
<evidence type="ECO:0000256" key="1">
    <source>
        <dbReference type="SAM" id="Phobius"/>
    </source>
</evidence>
<gene>
    <name evidence="2" type="ORF">DF182_17420</name>
</gene>
<dbReference type="AlphaFoldDB" id="A0A365XPU8"/>
<protein>
    <submittedName>
        <fullName evidence="2">Uncharacterized protein</fullName>
    </submittedName>
</protein>
<reference evidence="2 3" key="1">
    <citation type="submission" date="2018-05" db="EMBL/GenBank/DDBJ databases">
        <title>Chitinophaga sp. K3CV102501T nov., isolated from isolated from a monsoon evergreen broad-leaved forest soil.</title>
        <authorList>
            <person name="Lv Y."/>
        </authorList>
    </citation>
    <scope>NUCLEOTIDE SEQUENCE [LARGE SCALE GENOMIC DNA]</scope>
    <source>
        <strain evidence="2 3">GDMCC 1.1325</strain>
    </source>
</reference>
<keyword evidence="3" id="KW-1185">Reference proteome</keyword>
<dbReference type="EMBL" id="QFFJ01000002">
    <property type="protein sequence ID" value="RBL88372.1"/>
    <property type="molecule type" value="Genomic_DNA"/>
</dbReference>
<keyword evidence="1" id="KW-0812">Transmembrane</keyword>
<organism evidence="2 3">
    <name type="scientific">Chitinophaga flava</name>
    <dbReference type="NCBI Taxonomy" id="2259036"/>
    <lineage>
        <taxon>Bacteria</taxon>
        <taxon>Pseudomonadati</taxon>
        <taxon>Bacteroidota</taxon>
        <taxon>Chitinophagia</taxon>
        <taxon>Chitinophagales</taxon>
        <taxon>Chitinophagaceae</taxon>
        <taxon>Chitinophaga</taxon>
    </lineage>
</organism>
<accession>A0A365XPU8</accession>
<dbReference type="Proteomes" id="UP000253410">
    <property type="component" value="Unassembled WGS sequence"/>
</dbReference>
<feature type="transmembrane region" description="Helical" evidence="1">
    <location>
        <begin position="6"/>
        <end position="23"/>
    </location>
</feature>
<proteinExistence type="predicted"/>
<keyword evidence="1" id="KW-1133">Transmembrane helix</keyword>
<comment type="caution">
    <text evidence="2">The sequence shown here is derived from an EMBL/GenBank/DDBJ whole genome shotgun (WGS) entry which is preliminary data.</text>
</comment>